<dbReference type="SUPFAM" id="SSF90002">
    <property type="entry name" value="Hypothetical protein YjiA, C-terminal domain"/>
    <property type="match status" value="1"/>
</dbReference>
<evidence type="ECO:0000256" key="7">
    <source>
        <dbReference type="SAM" id="MobiDB-lite"/>
    </source>
</evidence>
<comment type="function">
    <text evidence="5">Zinc chaperone that directly transfers zinc cofactor to target proteins, thereby activating them. Zinc is transferred from the CXCC motif in the GTPase domain to the zinc binding site in target proteins in a process requiring GTP hydrolysis.</text>
</comment>
<dbReference type="Gene3D" id="3.40.50.300">
    <property type="entry name" value="P-loop containing nucleotide triphosphate hydrolases"/>
    <property type="match status" value="1"/>
</dbReference>
<keyword evidence="2" id="KW-0378">Hydrolase</keyword>
<evidence type="ECO:0000256" key="3">
    <source>
        <dbReference type="ARBA" id="ARBA00023186"/>
    </source>
</evidence>
<dbReference type="InterPro" id="IPR036627">
    <property type="entry name" value="CobW-likC_sf"/>
</dbReference>
<keyword evidence="10" id="KW-1185">Reference proteome</keyword>
<reference evidence="9" key="1">
    <citation type="submission" date="2013-03" db="EMBL/GenBank/DDBJ databases">
        <title>Genome Sequence of the Profundibacterium mesophilum strain KAUST100406-0324T from Red Sea, a novel genus in the family Rhodobacteraceae.</title>
        <authorList>
            <person name="Essack M."/>
            <person name="Alam I."/>
            <person name="Lafi F."/>
            <person name="Alawi W."/>
            <person name="Kamanu F."/>
            <person name="Al-Suwailem A."/>
            <person name="Lee O.O."/>
            <person name="Xu Y."/>
            <person name="Bajic V."/>
            <person name="Qian P.-Y."/>
            <person name="Archer J."/>
        </authorList>
    </citation>
    <scope>NUCLEOTIDE SEQUENCE</scope>
    <source>
        <strain evidence="9">KAUST100406-0324</strain>
    </source>
</reference>
<keyword evidence="1" id="KW-0547">Nucleotide-binding</keyword>
<dbReference type="SMART" id="SM00833">
    <property type="entry name" value="CobW_C"/>
    <property type="match status" value="1"/>
</dbReference>
<evidence type="ECO:0000256" key="6">
    <source>
        <dbReference type="ARBA" id="ARBA00049117"/>
    </source>
</evidence>
<evidence type="ECO:0000256" key="2">
    <source>
        <dbReference type="ARBA" id="ARBA00022801"/>
    </source>
</evidence>
<dbReference type="RefSeq" id="WP_159965655.1">
    <property type="nucleotide sequence ID" value="NZ_APKE01000025.1"/>
</dbReference>
<comment type="caution">
    <text evidence="9">The sequence shown here is derived from an EMBL/GenBank/DDBJ whole genome shotgun (WGS) entry which is preliminary data.</text>
</comment>
<accession>A0A921TCC0</accession>
<comment type="catalytic activity">
    <reaction evidence="6">
        <text>GTP + H2O = GDP + phosphate + H(+)</text>
        <dbReference type="Rhea" id="RHEA:19669"/>
        <dbReference type="ChEBI" id="CHEBI:15377"/>
        <dbReference type="ChEBI" id="CHEBI:15378"/>
        <dbReference type="ChEBI" id="CHEBI:37565"/>
        <dbReference type="ChEBI" id="CHEBI:43474"/>
        <dbReference type="ChEBI" id="CHEBI:58189"/>
    </reaction>
    <physiologicalReaction direction="left-to-right" evidence="6">
        <dbReference type="Rhea" id="RHEA:19670"/>
    </physiologicalReaction>
</comment>
<dbReference type="Gene3D" id="3.30.1220.10">
    <property type="entry name" value="CobW-like, C-terminal domain"/>
    <property type="match status" value="1"/>
</dbReference>
<evidence type="ECO:0000259" key="8">
    <source>
        <dbReference type="SMART" id="SM00833"/>
    </source>
</evidence>
<dbReference type="GO" id="GO:0000166">
    <property type="term" value="F:nucleotide binding"/>
    <property type="evidence" value="ECO:0007669"/>
    <property type="project" value="UniProtKB-KW"/>
</dbReference>
<evidence type="ECO:0000256" key="1">
    <source>
        <dbReference type="ARBA" id="ARBA00022741"/>
    </source>
</evidence>
<evidence type="ECO:0000256" key="4">
    <source>
        <dbReference type="ARBA" id="ARBA00034320"/>
    </source>
</evidence>
<dbReference type="InterPro" id="IPR003495">
    <property type="entry name" value="CobW/HypB/UreG_nucleotide-bd"/>
</dbReference>
<dbReference type="CDD" id="cd03112">
    <property type="entry name" value="CobW-like"/>
    <property type="match status" value="1"/>
</dbReference>
<comment type="similarity">
    <text evidence="4">Belongs to the SIMIBI class G3E GTPase family. ZNG1 subfamily.</text>
</comment>
<dbReference type="GO" id="GO:0016787">
    <property type="term" value="F:hydrolase activity"/>
    <property type="evidence" value="ECO:0007669"/>
    <property type="project" value="UniProtKB-KW"/>
</dbReference>
<evidence type="ECO:0000313" key="9">
    <source>
        <dbReference type="EMBL" id="KAF0675508.1"/>
    </source>
</evidence>
<sequence>MSAKIPATIVTGFLGAGKTTLIRHMLANAEGRRIALVINEFGDLGVDGEILKGCGEESCSEEDIVELSNGCICCTVAEDFIPTLKALLARENRPDHIVIETSGLALPQPLVRAFGWPEIAGQVTVDGVVTVVDGKAAADGQFAHDLAAIEAQRRADDTLDHETPLSELFEDQLACADMIVVNKSDLLSVEEADRLAAELREGSRDGVQIVRASQGALPIEVLLGRGAAAERDMAARGELHHTHGEGHGHDHHHEDHEHDHDHGHGHEHGHDHGHDAFESFVVSRGEIADPADFLARVGQTIKDHGILRLKGFAAVAGKPMRLTIQAVGPRTDSHYDRPFGSDATRETRLVVIGASGLDRAAIETALRA</sequence>
<feature type="region of interest" description="Disordered" evidence="7">
    <location>
        <begin position="240"/>
        <end position="274"/>
    </location>
</feature>
<dbReference type="Pfam" id="PF07683">
    <property type="entry name" value="CobW_C"/>
    <property type="match status" value="1"/>
</dbReference>
<dbReference type="PANTHER" id="PTHR13748:SF62">
    <property type="entry name" value="COBW DOMAIN-CONTAINING PROTEIN"/>
    <property type="match status" value="1"/>
</dbReference>
<feature type="domain" description="CobW C-terminal" evidence="8">
    <location>
        <begin position="277"/>
        <end position="368"/>
    </location>
</feature>
<dbReference type="InterPro" id="IPR027417">
    <property type="entry name" value="P-loop_NTPase"/>
</dbReference>
<dbReference type="NCBIfam" id="TIGR02475">
    <property type="entry name" value="CobW"/>
    <property type="match status" value="1"/>
</dbReference>
<dbReference type="SUPFAM" id="SSF52540">
    <property type="entry name" value="P-loop containing nucleoside triphosphate hydrolases"/>
    <property type="match status" value="1"/>
</dbReference>
<dbReference type="InterPro" id="IPR051316">
    <property type="entry name" value="Zinc-reg_GTPase_activator"/>
</dbReference>
<gene>
    <name evidence="9" type="primary">cobW</name>
    <name evidence="9" type="ORF">PMES_02139</name>
</gene>
<evidence type="ECO:0000256" key="5">
    <source>
        <dbReference type="ARBA" id="ARBA00045658"/>
    </source>
</evidence>
<dbReference type="GO" id="GO:0009236">
    <property type="term" value="P:cobalamin biosynthetic process"/>
    <property type="evidence" value="ECO:0007669"/>
    <property type="project" value="InterPro"/>
</dbReference>
<organism evidence="9 10">
    <name type="scientific">Profundibacterium mesophilum KAUST100406-0324</name>
    <dbReference type="NCBI Taxonomy" id="1037889"/>
    <lineage>
        <taxon>Bacteria</taxon>
        <taxon>Pseudomonadati</taxon>
        <taxon>Pseudomonadota</taxon>
        <taxon>Alphaproteobacteria</taxon>
        <taxon>Rhodobacterales</taxon>
        <taxon>Roseobacteraceae</taxon>
        <taxon>Profundibacterium</taxon>
    </lineage>
</organism>
<dbReference type="Proteomes" id="UP000698242">
    <property type="component" value="Unassembled WGS sequence"/>
</dbReference>
<dbReference type="Pfam" id="PF02492">
    <property type="entry name" value="cobW"/>
    <property type="match status" value="1"/>
</dbReference>
<protein>
    <submittedName>
        <fullName evidence="9">Cobalamin synthesis protein</fullName>
    </submittedName>
</protein>
<dbReference type="InterPro" id="IPR011629">
    <property type="entry name" value="CobW-like_C"/>
</dbReference>
<dbReference type="GO" id="GO:0005737">
    <property type="term" value="C:cytoplasm"/>
    <property type="evidence" value="ECO:0007669"/>
    <property type="project" value="TreeGrafter"/>
</dbReference>
<name>A0A921TCC0_9RHOB</name>
<dbReference type="AlphaFoldDB" id="A0A921TCC0"/>
<proteinExistence type="inferred from homology"/>
<dbReference type="PANTHER" id="PTHR13748">
    <property type="entry name" value="COBW-RELATED"/>
    <property type="match status" value="1"/>
</dbReference>
<dbReference type="EMBL" id="APKE01000025">
    <property type="protein sequence ID" value="KAF0675508.1"/>
    <property type="molecule type" value="Genomic_DNA"/>
</dbReference>
<dbReference type="OrthoDB" id="9808822at2"/>
<dbReference type="InterPro" id="IPR012824">
    <property type="entry name" value="CobW"/>
</dbReference>
<keyword evidence="3" id="KW-0143">Chaperone</keyword>
<evidence type="ECO:0000313" key="10">
    <source>
        <dbReference type="Proteomes" id="UP000698242"/>
    </source>
</evidence>